<name>A0ABW7NJU3_9BACT</name>
<proteinExistence type="predicted"/>
<sequence length="376" mass="40715">MKVLFYSILLACSISSVIAQQVDVQYLNPKHYSTGVYKFIRIGTSSDYGAGLMLNESSADYGDGNDFSLFTYNDRDLTIKTGLGNFIVFPSSGGNMGVGMTNPISKLDVLENSGSDVVARFRTGEGRISIGAAGPSTANYTYGNYISSHNFDGTSYKDLGLKTAAGLPQFVFTTSGNMAVGISSPGTYRLAIKQSSSNSGYGLRILNAAQNRSAQLWVGTGGAVLDAEGGANLHLRTAGIDRIYIKNNGQIGMGTSATGSHKLAVEGSIGAREIKVESSGWSDFVFEKDYKLRPLEELESYVSEHQHLPEIPSEAEVTAHGINLGEMNAKLLQKIEELTLYLIEQNKEIRAHHEQNKSLEMRIKELEKQVSQIGSH</sequence>
<evidence type="ECO:0000256" key="2">
    <source>
        <dbReference type="SAM" id="SignalP"/>
    </source>
</evidence>
<comment type="caution">
    <text evidence="3">The sequence shown here is derived from an EMBL/GenBank/DDBJ whole genome shotgun (WGS) entry which is preliminary data.</text>
</comment>
<feature type="coiled-coil region" evidence="1">
    <location>
        <begin position="342"/>
        <end position="376"/>
    </location>
</feature>
<feature type="chain" id="PRO_5047345836" description="BZIP transcription factor" evidence="2">
    <location>
        <begin position="20"/>
        <end position="376"/>
    </location>
</feature>
<evidence type="ECO:0008006" key="5">
    <source>
        <dbReference type="Google" id="ProtNLM"/>
    </source>
</evidence>
<keyword evidence="1" id="KW-0175">Coiled coil</keyword>
<keyword evidence="4" id="KW-1185">Reference proteome</keyword>
<reference evidence="3 4" key="1">
    <citation type="journal article" date="2013" name="Int. J. Syst. Evol. Microbiol.">
        <title>Marinoscillum luteum sp. nov., isolated from marine sediment.</title>
        <authorList>
            <person name="Cha I.T."/>
            <person name="Park S.J."/>
            <person name="Kim S.J."/>
            <person name="Kim J.G."/>
            <person name="Jung M.Y."/>
            <person name="Shin K.S."/>
            <person name="Kwon K.K."/>
            <person name="Yang S.H."/>
            <person name="Seo Y.S."/>
            <person name="Rhee S.K."/>
        </authorList>
    </citation>
    <scope>NUCLEOTIDE SEQUENCE [LARGE SCALE GENOMIC DNA]</scope>
    <source>
        <strain evidence="3 4">KCTC 23939</strain>
    </source>
</reference>
<dbReference type="EMBL" id="JBIPKE010000020">
    <property type="protein sequence ID" value="MFH6986059.1"/>
    <property type="molecule type" value="Genomic_DNA"/>
</dbReference>
<keyword evidence="2" id="KW-0732">Signal</keyword>
<protein>
    <recommendedName>
        <fullName evidence="5">BZIP transcription factor</fullName>
    </recommendedName>
</protein>
<evidence type="ECO:0000256" key="1">
    <source>
        <dbReference type="SAM" id="Coils"/>
    </source>
</evidence>
<gene>
    <name evidence="3" type="ORF">ACHKAR_21575</name>
</gene>
<evidence type="ECO:0000313" key="3">
    <source>
        <dbReference type="EMBL" id="MFH6986059.1"/>
    </source>
</evidence>
<dbReference type="Proteomes" id="UP001610063">
    <property type="component" value="Unassembled WGS sequence"/>
</dbReference>
<accession>A0ABW7NJU3</accession>
<dbReference type="RefSeq" id="WP_395419556.1">
    <property type="nucleotide sequence ID" value="NZ_JBIPKE010000020.1"/>
</dbReference>
<organism evidence="3 4">
    <name type="scientific">Marinoscillum luteum</name>
    <dbReference type="NCBI Taxonomy" id="861051"/>
    <lineage>
        <taxon>Bacteria</taxon>
        <taxon>Pseudomonadati</taxon>
        <taxon>Bacteroidota</taxon>
        <taxon>Cytophagia</taxon>
        <taxon>Cytophagales</taxon>
        <taxon>Reichenbachiellaceae</taxon>
        <taxon>Marinoscillum</taxon>
    </lineage>
</organism>
<feature type="signal peptide" evidence="2">
    <location>
        <begin position="1"/>
        <end position="19"/>
    </location>
</feature>
<evidence type="ECO:0000313" key="4">
    <source>
        <dbReference type="Proteomes" id="UP001610063"/>
    </source>
</evidence>